<organism evidence="3 4">
    <name type="scientific">Novosphingobium anseongense</name>
    <dbReference type="NCBI Taxonomy" id="3133436"/>
    <lineage>
        <taxon>Bacteria</taxon>
        <taxon>Pseudomonadati</taxon>
        <taxon>Pseudomonadota</taxon>
        <taxon>Alphaproteobacteria</taxon>
        <taxon>Sphingomonadales</taxon>
        <taxon>Sphingomonadaceae</taxon>
        <taxon>Novosphingobium</taxon>
    </lineage>
</organism>
<dbReference type="PANTHER" id="PTHR24321">
    <property type="entry name" value="DEHYDROGENASES, SHORT CHAIN"/>
    <property type="match status" value="1"/>
</dbReference>
<gene>
    <name evidence="3" type="ORF">WG901_12520</name>
</gene>
<evidence type="ECO:0000256" key="2">
    <source>
        <dbReference type="ARBA" id="ARBA00023002"/>
    </source>
</evidence>
<accession>A0ABU8RWK5</accession>
<evidence type="ECO:0000313" key="4">
    <source>
        <dbReference type="Proteomes" id="UP001361239"/>
    </source>
</evidence>
<dbReference type="InterPro" id="IPR002347">
    <property type="entry name" value="SDR_fam"/>
</dbReference>
<dbReference type="NCBIfam" id="NF005559">
    <property type="entry name" value="PRK07231.1"/>
    <property type="match status" value="1"/>
</dbReference>
<dbReference type="PANTHER" id="PTHR24321:SF8">
    <property type="entry name" value="ESTRADIOL 17-BETA-DEHYDROGENASE 8-RELATED"/>
    <property type="match status" value="1"/>
</dbReference>
<comment type="caution">
    <text evidence="3">The sequence shown here is derived from an EMBL/GenBank/DDBJ whole genome shotgun (WGS) entry which is preliminary data.</text>
</comment>
<dbReference type="PRINTS" id="PR00080">
    <property type="entry name" value="SDRFAMILY"/>
</dbReference>
<dbReference type="Proteomes" id="UP001361239">
    <property type="component" value="Unassembled WGS sequence"/>
</dbReference>
<comment type="similarity">
    <text evidence="1">Belongs to the short-chain dehydrogenases/reductases (SDR) family.</text>
</comment>
<keyword evidence="4" id="KW-1185">Reference proteome</keyword>
<dbReference type="CDD" id="cd05233">
    <property type="entry name" value="SDR_c"/>
    <property type="match status" value="1"/>
</dbReference>
<dbReference type="PROSITE" id="PS00061">
    <property type="entry name" value="ADH_SHORT"/>
    <property type="match status" value="1"/>
</dbReference>
<dbReference type="InterPro" id="IPR036291">
    <property type="entry name" value="NAD(P)-bd_dom_sf"/>
</dbReference>
<dbReference type="GO" id="GO:0016491">
    <property type="term" value="F:oxidoreductase activity"/>
    <property type="evidence" value="ECO:0007669"/>
    <property type="project" value="UniProtKB-KW"/>
</dbReference>
<dbReference type="Pfam" id="PF13561">
    <property type="entry name" value="adh_short_C2"/>
    <property type="match status" value="1"/>
</dbReference>
<dbReference type="SUPFAM" id="SSF51735">
    <property type="entry name" value="NAD(P)-binding Rossmann-fold domains"/>
    <property type="match status" value="1"/>
</dbReference>
<dbReference type="EC" id="1.-.-.-" evidence="3"/>
<dbReference type="RefSeq" id="WP_339587403.1">
    <property type="nucleotide sequence ID" value="NZ_JBBHJZ010000002.1"/>
</dbReference>
<evidence type="ECO:0000313" key="3">
    <source>
        <dbReference type="EMBL" id="MEJ5977465.1"/>
    </source>
</evidence>
<proteinExistence type="inferred from homology"/>
<reference evidence="3 4" key="1">
    <citation type="submission" date="2024-03" db="EMBL/GenBank/DDBJ databases">
        <authorList>
            <person name="Jo J.-H."/>
        </authorList>
    </citation>
    <scope>NUCLEOTIDE SEQUENCE [LARGE SCALE GENOMIC DNA]</scope>
    <source>
        <strain evidence="3 4">PS1R-30</strain>
    </source>
</reference>
<dbReference type="Gene3D" id="3.40.50.720">
    <property type="entry name" value="NAD(P)-binding Rossmann-like Domain"/>
    <property type="match status" value="1"/>
</dbReference>
<name>A0ABU8RWK5_9SPHN</name>
<sequence length="278" mass="28535">MAGRLENKIAVITGAGSGMGKAMAELFTAEGAQVVLADISGKQNEVAAAINAAAGTGANAVRAIGVHCDVSNEDDVQNMIATAEKEFGRLDILCNNAGFGGPMAPLHKQTSEIWDKVHSTNIKGAWLGMKYGIISMMKTGGGAIVNTTSASGVVGWKHHSVYGAAKAGVNQLTKTAALDYADKNIRVNAIAPGTMWTGLVGASQTHAEPPADFPKLAGIPMDRWGLARDIANAALYLASDEAAYVTGVILPVDGGYSIGFSGMGAERPGMTSVNDDGS</sequence>
<dbReference type="InterPro" id="IPR020904">
    <property type="entry name" value="Sc_DH/Rdtase_CS"/>
</dbReference>
<protein>
    <submittedName>
        <fullName evidence="3">SDR family oxidoreductase</fullName>
        <ecNumber evidence="3">1.-.-.-</ecNumber>
    </submittedName>
</protein>
<dbReference type="PRINTS" id="PR00081">
    <property type="entry name" value="GDHRDH"/>
</dbReference>
<evidence type="ECO:0000256" key="1">
    <source>
        <dbReference type="ARBA" id="ARBA00006484"/>
    </source>
</evidence>
<keyword evidence="2 3" id="KW-0560">Oxidoreductase</keyword>
<dbReference type="EMBL" id="JBBHJZ010000002">
    <property type="protein sequence ID" value="MEJ5977465.1"/>
    <property type="molecule type" value="Genomic_DNA"/>
</dbReference>